<evidence type="ECO:0000256" key="3">
    <source>
        <dbReference type="ARBA" id="ARBA00023204"/>
    </source>
</evidence>
<evidence type="ECO:0000313" key="9">
    <source>
        <dbReference type="Proteomes" id="UP001359485"/>
    </source>
</evidence>
<evidence type="ECO:0000256" key="1">
    <source>
        <dbReference type="ARBA" id="ARBA00004123"/>
    </source>
</evidence>
<proteinExistence type="predicted"/>
<evidence type="ECO:0000259" key="7">
    <source>
        <dbReference type="Pfam" id="PF12253"/>
    </source>
</evidence>
<dbReference type="InterPro" id="IPR022043">
    <property type="entry name" value="CAF1A_DD"/>
</dbReference>
<dbReference type="Proteomes" id="UP001359485">
    <property type="component" value="Unassembled WGS sequence"/>
</dbReference>
<keyword evidence="2" id="KW-0227">DNA damage</keyword>
<dbReference type="PANTHER" id="PTHR15272">
    <property type="entry name" value="CHROMATIN ASSEMBLY FACTOR 1 SUBUNIT A CAF-1 SUBUNIT A"/>
    <property type="match status" value="1"/>
</dbReference>
<feature type="region of interest" description="Disordered" evidence="6">
    <location>
        <begin position="71"/>
        <end position="105"/>
    </location>
</feature>
<evidence type="ECO:0000313" key="8">
    <source>
        <dbReference type="EMBL" id="KAK6631360.1"/>
    </source>
</evidence>
<evidence type="ECO:0000256" key="4">
    <source>
        <dbReference type="ARBA" id="ARBA00023242"/>
    </source>
</evidence>
<feature type="compositionally biased region" description="Basic and acidic residues" evidence="6">
    <location>
        <begin position="95"/>
        <end position="105"/>
    </location>
</feature>
<feature type="compositionally biased region" description="Acidic residues" evidence="6">
    <location>
        <begin position="510"/>
        <end position="523"/>
    </location>
</feature>
<evidence type="ECO:0000256" key="5">
    <source>
        <dbReference type="SAM" id="Coils"/>
    </source>
</evidence>
<name>A0ABR1AYC5_POLSC</name>
<evidence type="ECO:0000256" key="2">
    <source>
        <dbReference type="ARBA" id="ARBA00022763"/>
    </source>
</evidence>
<comment type="caution">
    <text evidence="8">The sequence shown here is derived from an EMBL/GenBank/DDBJ whole genome shotgun (WGS) entry which is preliminary data.</text>
</comment>
<comment type="subcellular location">
    <subcellularLocation>
        <location evidence="1">Nucleus</location>
    </subcellularLocation>
</comment>
<protein>
    <recommendedName>
        <fullName evidence="7">Chromatin assembly factor 1 subunit A dimerization domain-containing protein</fullName>
    </recommendedName>
</protein>
<feature type="region of interest" description="Disordered" evidence="6">
    <location>
        <begin position="125"/>
        <end position="150"/>
    </location>
</feature>
<accession>A0ABR1AYC5</accession>
<sequence>MEISSVCPLSERVIVPIAKNVPENIVTEEHDNTNSEVIVVFKSLKGDKQQQISVVSEKKVKIKKARIKANTVQKRKRKHSGNIECNKKVKRKKKEEKSDENHQEGKLKNNVCEVIKENQVPRCLNKVKTPKGDNSGDATPGAAGDIGNASGKEKLKTLSSRKMKAITNACKETLDVLMKLECNVLHSMDMSLRVLKEHNILDNKLISIDTLMDLIGVALDTNKASEEIVPEQAASFCKIISNLVSVANVQGKGSRAKQNIANSFTCSPQGKSILQENIQTPVPKEINSVIEDSELMILDTTVNKVEEENDVEEVSDKNVEQNQIDKSGKNFITNYFKKLNKTAEEIERQNMTAVDGAPKFAELTDMRRQRLEKEMEDQTCQINYLVENTSKLSNRTVDCPKIMEEMTSSPIVKKSPDCKNRNETEGPKPHHSGDASMAIRKRVLLVQVDEPQQRSKLSTQQTAVVGKAKAKLLQFHDNRRPPYWGTWRRKSKAVGPRKPFGKDKLFNYDVDSDDEWEGEEEPGESLHGSDDEKEPEEDYEVDNDFFVPHGYLSDDENPEKENVPLKTKLNLLEEQFSSELNQKSRKMTPIVFGTFWTYKTSLDERSLYTDLQLDRLSHFPWTAFPIDVEEECYKLNETLGEQEPQSQTKKTRLKVTFPEKEVANLIKMIHGSPQNCDVLARKFIDQWQAENGQDVGRLTKKCVLSKIRELASWQLASQDKKKMCWKVSKETQKEFGAEIIEEEVPEKKPQKCYIWKFIRKGNKTTGLPSEVAQEPDVVVLES</sequence>
<feature type="region of interest" description="Disordered" evidence="6">
    <location>
        <begin position="503"/>
        <end position="539"/>
    </location>
</feature>
<dbReference type="PANTHER" id="PTHR15272:SF0">
    <property type="entry name" value="CHROMATIN ASSEMBLY FACTOR 1 SUBUNIT A"/>
    <property type="match status" value="1"/>
</dbReference>
<keyword evidence="5" id="KW-0175">Coiled coil</keyword>
<feature type="domain" description="Chromatin assembly factor 1 subunit A dimerization" evidence="7">
    <location>
        <begin position="471"/>
        <end position="540"/>
    </location>
</feature>
<feature type="compositionally biased region" description="Basic residues" evidence="6">
    <location>
        <begin position="71"/>
        <end position="80"/>
    </location>
</feature>
<feature type="compositionally biased region" description="Basic and acidic residues" evidence="6">
    <location>
        <begin position="414"/>
        <end position="433"/>
    </location>
</feature>
<keyword evidence="3" id="KW-0234">DNA repair</keyword>
<feature type="coiled-coil region" evidence="5">
    <location>
        <begin position="361"/>
        <end position="388"/>
    </location>
</feature>
<evidence type="ECO:0000256" key="6">
    <source>
        <dbReference type="SAM" id="MobiDB-lite"/>
    </source>
</evidence>
<keyword evidence="9" id="KW-1185">Reference proteome</keyword>
<organism evidence="8 9">
    <name type="scientific">Polyplax serrata</name>
    <name type="common">Common mouse louse</name>
    <dbReference type="NCBI Taxonomy" id="468196"/>
    <lineage>
        <taxon>Eukaryota</taxon>
        <taxon>Metazoa</taxon>
        <taxon>Ecdysozoa</taxon>
        <taxon>Arthropoda</taxon>
        <taxon>Hexapoda</taxon>
        <taxon>Insecta</taxon>
        <taxon>Pterygota</taxon>
        <taxon>Neoptera</taxon>
        <taxon>Paraneoptera</taxon>
        <taxon>Psocodea</taxon>
        <taxon>Troctomorpha</taxon>
        <taxon>Phthiraptera</taxon>
        <taxon>Anoplura</taxon>
        <taxon>Polyplacidae</taxon>
        <taxon>Polyplax</taxon>
    </lineage>
</organism>
<gene>
    <name evidence="8" type="ORF">RUM44_005886</name>
</gene>
<keyword evidence="4" id="KW-0539">Nucleus</keyword>
<dbReference type="Pfam" id="PF12253">
    <property type="entry name" value="CAF1A_dimeriz"/>
    <property type="match status" value="1"/>
</dbReference>
<reference evidence="8 9" key="1">
    <citation type="submission" date="2023-09" db="EMBL/GenBank/DDBJ databases">
        <title>Genomes of two closely related lineages of the louse Polyplax serrata with different host specificities.</title>
        <authorList>
            <person name="Martinu J."/>
            <person name="Tarabai H."/>
            <person name="Stefka J."/>
            <person name="Hypsa V."/>
        </authorList>
    </citation>
    <scope>NUCLEOTIDE SEQUENCE [LARGE SCALE GENOMIC DNA]</scope>
    <source>
        <strain evidence="8">98ZLc_SE</strain>
    </source>
</reference>
<dbReference type="EMBL" id="JAWJWF010000006">
    <property type="protein sequence ID" value="KAK6631360.1"/>
    <property type="molecule type" value="Genomic_DNA"/>
</dbReference>
<feature type="region of interest" description="Disordered" evidence="6">
    <location>
        <begin position="410"/>
        <end position="436"/>
    </location>
</feature>